<name>A0ABU4RRA0_9HYPH</name>
<keyword evidence="2" id="KW-1185">Reference proteome</keyword>
<comment type="caution">
    <text evidence="1">The sequence shown here is derived from an EMBL/GenBank/DDBJ whole genome shotgun (WGS) entry which is preliminary data.</text>
</comment>
<proteinExistence type="predicted"/>
<dbReference type="EMBL" id="JAXAFJ010000004">
    <property type="protein sequence ID" value="MDX6806160.1"/>
    <property type="molecule type" value="Genomic_DNA"/>
</dbReference>
<evidence type="ECO:0000313" key="1">
    <source>
        <dbReference type="EMBL" id="MDX6806160.1"/>
    </source>
</evidence>
<organism evidence="1 2">
    <name type="scientific">Terrihabitans rhizophilus</name>
    <dbReference type="NCBI Taxonomy" id="3092662"/>
    <lineage>
        <taxon>Bacteria</taxon>
        <taxon>Pseudomonadati</taxon>
        <taxon>Pseudomonadota</taxon>
        <taxon>Alphaproteobacteria</taxon>
        <taxon>Hyphomicrobiales</taxon>
        <taxon>Terrihabitans</taxon>
    </lineage>
</organism>
<accession>A0ABU4RRA0</accession>
<reference evidence="1 2" key="1">
    <citation type="submission" date="2023-11" db="EMBL/GenBank/DDBJ databases">
        <authorList>
            <person name="Bao R."/>
        </authorList>
    </citation>
    <scope>NUCLEOTIDE SEQUENCE [LARGE SCALE GENOMIC DNA]</scope>
    <source>
        <strain evidence="1 2">PJ23</strain>
    </source>
</reference>
<dbReference type="RefSeq" id="WP_319844279.1">
    <property type="nucleotide sequence ID" value="NZ_JAXAFJ010000004.1"/>
</dbReference>
<dbReference type="Proteomes" id="UP001274321">
    <property type="component" value="Unassembled WGS sequence"/>
</dbReference>
<gene>
    <name evidence="1" type="ORF">SCD90_08790</name>
</gene>
<sequence>MNRAHASKGLEACFYKAEMLRRGGVAAYADFLFNEAVAIQPNRHRRTLRVLALAYGFGKHLMTDAGSWKEFRKDLIWEDECPPEEVPFNDIFCWVVLRIFPDAAEKPENFKSYVLLLHYLALTGCRRADAYTVLGAPIIMSDPRWRKSRRSSQEQLRRSQASSLLASRFVIPGDHASAEGSSAFSDSPETQR</sequence>
<evidence type="ECO:0000313" key="2">
    <source>
        <dbReference type="Proteomes" id="UP001274321"/>
    </source>
</evidence>
<protein>
    <submittedName>
        <fullName evidence="1">Uncharacterized protein</fullName>
    </submittedName>
</protein>